<keyword evidence="4" id="KW-0862">Zinc</keyword>
<reference evidence="7 8" key="1">
    <citation type="submission" date="2018-06" db="EMBL/GenBank/DDBJ databases">
        <title>Extensive metabolic versatility and redundancy in microbially diverse, dynamic hydrothermal sediments.</title>
        <authorList>
            <person name="Dombrowski N."/>
            <person name="Teske A."/>
            <person name="Baker B.J."/>
        </authorList>
    </citation>
    <scope>NUCLEOTIDE SEQUENCE [LARGE SCALE GENOMIC DNA]</scope>
    <source>
        <strain evidence="7">B36_G15</strain>
    </source>
</reference>
<feature type="domain" description="Peptidase M14" evidence="6">
    <location>
        <begin position="93"/>
        <end position="354"/>
    </location>
</feature>
<dbReference type="PANTHER" id="PTHR11705">
    <property type="entry name" value="PROTEASE FAMILY M14 CARBOXYPEPTIDASE A,B"/>
    <property type="match status" value="1"/>
</dbReference>
<evidence type="ECO:0000256" key="4">
    <source>
        <dbReference type="ARBA" id="ARBA00022833"/>
    </source>
</evidence>
<dbReference type="InterPro" id="IPR057246">
    <property type="entry name" value="CARBOXYPEPT_ZN_1"/>
</dbReference>
<dbReference type="AlphaFoldDB" id="A0A660SFV3"/>
<comment type="similarity">
    <text evidence="2 5">Belongs to the peptidase M14 family.</text>
</comment>
<dbReference type="PROSITE" id="PS52035">
    <property type="entry name" value="PEPTIDASE_M14"/>
    <property type="match status" value="1"/>
</dbReference>
<dbReference type="Gene3D" id="2.60.40.1120">
    <property type="entry name" value="Carboxypeptidase-like, regulatory domain"/>
    <property type="match status" value="1"/>
</dbReference>
<sequence length="656" mass="74938">MIRIVTLILALATLLWCGEWDLIRVESCDPQLVKWLDKNGIVINEISPNYTIAEVRKTQYPLVIQTGIPFQVLQTDIDDIYRSNFLKRSGKSYYLTYQEYCDSMIKIVQYHPEICHLETLGYSHQNRLLLAMKLSDNPDKNESEPEVIFEANMHGNEKITFAVNFCLLNYLVENYPTDTLVKHFIENREIWIIPMVNPDGYVASSRYNARRVDLNRNWGWAWGNEYGCGSDFFSEYESWKLVEFYWSHPAVIYASYHSGTLYLSEPWAYIMEMVPPERYIIQHLSRGYSSFTGYPWGGSMYQIYGCSKDHGYGVYGEPGWAIEICRIKTPPPESIDAIFNGRERAAMFYLLRKAGQGIHGRIIDSITQQPLRALIYVTKDTLTWHSYSCGINGDFHRFYIPGTYNIEILSPGYDPKTLTGVVVPSSPDSMVWLDIKLHPNPNLPVYATGMRGTKWINQSNHTYPTKSLGPHDGEAFQLDSDKWIVLEFDSPIQNGPGNDVTVYRSSGTGSAVVKVSNNWRGPWNYLGIANSPQSSFDLGSVGLDSARYVRVEAQSTFNLDAVEGTRGPSISDLKRVPSMEWFKVWPRITTTNSVLNISISQNRARLRIFDSLGRVVKRIEIRRGNTQLKLRNLSSGVYFINLEGSKSTISFVLIKE</sequence>
<name>A0A660SFV3_UNCW3</name>
<dbReference type="EMBL" id="QNBE01000070">
    <property type="protein sequence ID" value="RKX69699.1"/>
    <property type="molecule type" value="Genomic_DNA"/>
</dbReference>
<evidence type="ECO:0000313" key="8">
    <source>
        <dbReference type="Proteomes" id="UP000268469"/>
    </source>
</evidence>
<dbReference type="SMART" id="SM00631">
    <property type="entry name" value="Zn_pept"/>
    <property type="match status" value="1"/>
</dbReference>
<gene>
    <name evidence="7" type="ORF">DRP53_07410</name>
</gene>
<evidence type="ECO:0000313" key="7">
    <source>
        <dbReference type="EMBL" id="RKX69699.1"/>
    </source>
</evidence>
<dbReference type="Proteomes" id="UP000268469">
    <property type="component" value="Unassembled WGS sequence"/>
</dbReference>
<protein>
    <recommendedName>
        <fullName evidence="6">Peptidase M14 domain-containing protein</fullName>
    </recommendedName>
</protein>
<dbReference type="SUPFAM" id="SSF53187">
    <property type="entry name" value="Zn-dependent exopeptidases"/>
    <property type="match status" value="1"/>
</dbReference>
<comment type="caution">
    <text evidence="7">The sequence shown here is derived from an EMBL/GenBank/DDBJ whole genome shotgun (WGS) entry which is preliminary data.</text>
</comment>
<dbReference type="InterPro" id="IPR000834">
    <property type="entry name" value="Peptidase_M14"/>
</dbReference>
<dbReference type="PANTHER" id="PTHR11705:SF138">
    <property type="entry name" value="PEPTIDASE M14 CARBOXYPEPTIDASE A DOMAIN-CONTAINING PROTEIN"/>
    <property type="match status" value="1"/>
</dbReference>
<dbReference type="GO" id="GO:0005615">
    <property type="term" value="C:extracellular space"/>
    <property type="evidence" value="ECO:0007669"/>
    <property type="project" value="TreeGrafter"/>
</dbReference>
<dbReference type="PRINTS" id="PR00765">
    <property type="entry name" value="CRBOXYPTASEA"/>
</dbReference>
<evidence type="ECO:0000256" key="1">
    <source>
        <dbReference type="ARBA" id="ARBA00001947"/>
    </source>
</evidence>
<comment type="caution">
    <text evidence="5">Lacks conserved residue(s) required for the propagation of feature annotation.</text>
</comment>
<comment type="cofactor">
    <cofactor evidence="1">
        <name>Zn(2+)</name>
        <dbReference type="ChEBI" id="CHEBI:29105"/>
    </cofactor>
</comment>
<keyword evidence="3" id="KW-0479">Metal-binding</keyword>
<dbReference type="Pfam" id="PF18962">
    <property type="entry name" value="Por_Secre_tail"/>
    <property type="match status" value="1"/>
</dbReference>
<dbReference type="SUPFAM" id="SSF49464">
    <property type="entry name" value="Carboxypeptidase regulatory domain-like"/>
    <property type="match status" value="1"/>
</dbReference>
<dbReference type="GO" id="GO:0008270">
    <property type="term" value="F:zinc ion binding"/>
    <property type="evidence" value="ECO:0007669"/>
    <property type="project" value="InterPro"/>
</dbReference>
<evidence type="ECO:0000259" key="6">
    <source>
        <dbReference type="PROSITE" id="PS52035"/>
    </source>
</evidence>
<proteinExistence type="inferred from homology"/>
<evidence type="ECO:0000256" key="3">
    <source>
        <dbReference type="ARBA" id="ARBA00022723"/>
    </source>
</evidence>
<evidence type="ECO:0000256" key="2">
    <source>
        <dbReference type="ARBA" id="ARBA00005988"/>
    </source>
</evidence>
<dbReference type="PROSITE" id="PS00132">
    <property type="entry name" value="CARBOXYPEPT_ZN_1"/>
    <property type="match status" value="1"/>
</dbReference>
<dbReference type="Pfam" id="PF00246">
    <property type="entry name" value="Peptidase_M14"/>
    <property type="match status" value="1"/>
</dbReference>
<organism evidence="7 8">
    <name type="scientific">candidate division WOR-3 bacterium</name>
    <dbReference type="NCBI Taxonomy" id="2052148"/>
    <lineage>
        <taxon>Bacteria</taxon>
        <taxon>Bacteria division WOR-3</taxon>
    </lineage>
</organism>
<dbReference type="GO" id="GO:0004181">
    <property type="term" value="F:metallocarboxypeptidase activity"/>
    <property type="evidence" value="ECO:0007669"/>
    <property type="project" value="InterPro"/>
</dbReference>
<dbReference type="NCBIfam" id="TIGR04183">
    <property type="entry name" value="Por_Secre_tail"/>
    <property type="match status" value="1"/>
</dbReference>
<dbReference type="Gene3D" id="3.40.630.10">
    <property type="entry name" value="Zn peptidases"/>
    <property type="match status" value="1"/>
</dbReference>
<dbReference type="GO" id="GO:0006508">
    <property type="term" value="P:proteolysis"/>
    <property type="evidence" value="ECO:0007669"/>
    <property type="project" value="InterPro"/>
</dbReference>
<dbReference type="InterPro" id="IPR026444">
    <property type="entry name" value="Secre_tail"/>
</dbReference>
<dbReference type="InterPro" id="IPR008969">
    <property type="entry name" value="CarboxyPept-like_regulatory"/>
</dbReference>
<evidence type="ECO:0000256" key="5">
    <source>
        <dbReference type="PROSITE-ProRule" id="PRU01379"/>
    </source>
</evidence>
<accession>A0A660SFV3</accession>